<dbReference type="PANTHER" id="PTHR43156:SF2">
    <property type="entry name" value="STAGE II SPORULATION PROTEIN E"/>
    <property type="match status" value="1"/>
</dbReference>
<dbReference type="PATRIC" id="fig|1191523.3.peg.2603"/>
<dbReference type="SMART" id="SM00331">
    <property type="entry name" value="PP2C_SIG"/>
    <property type="match status" value="1"/>
</dbReference>
<dbReference type="InterPro" id="IPR001932">
    <property type="entry name" value="PPM-type_phosphatase-like_dom"/>
</dbReference>
<evidence type="ECO:0000259" key="2">
    <source>
        <dbReference type="SMART" id="SM00331"/>
    </source>
</evidence>
<evidence type="ECO:0000256" key="1">
    <source>
        <dbReference type="ARBA" id="ARBA00022801"/>
    </source>
</evidence>
<dbReference type="AlphaFoldDB" id="I6YYP4"/>
<feature type="domain" description="PPM-type phosphatase" evidence="2">
    <location>
        <begin position="188"/>
        <end position="409"/>
    </location>
</feature>
<keyword evidence="1" id="KW-0378">Hydrolase</keyword>
<dbReference type="HOGENOM" id="CLU_668695_0_0_10"/>
<dbReference type="RefSeq" id="WP_014857132.1">
    <property type="nucleotide sequence ID" value="NC_018178.1"/>
</dbReference>
<dbReference type="SUPFAM" id="SSF81606">
    <property type="entry name" value="PP2C-like"/>
    <property type="match status" value="1"/>
</dbReference>
<dbReference type="STRING" id="1191523.MROS_2472"/>
<reference evidence="3 4" key="1">
    <citation type="journal article" date="2013" name="PLoS ONE">
        <title>Genomic analysis of Melioribacter roseus, facultatively anaerobic organotrophic bacterium representing a novel deep lineage within Bacteriodetes/Chlorobi group.</title>
        <authorList>
            <person name="Kadnikov V.V."/>
            <person name="Mardanov A.V."/>
            <person name="Podosokorskaya O.A."/>
            <person name="Gavrilov S.N."/>
            <person name="Kublanov I.V."/>
            <person name="Beletsky A.V."/>
            <person name="Bonch-Osmolovskaya E.A."/>
            <person name="Ravin N.V."/>
        </authorList>
    </citation>
    <scope>NUCLEOTIDE SEQUENCE [LARGE SCALE GENOMIC DNA]</scope>
    <source>
        <strain evidence="4">JCM 17771 / P3M-2</strain>
    </source>
</reference>
<name>I6YYP4_MELRP</name>
<dbReference type="Proteomes" id="UP000009011">
    <property type="component" value="Chromosome"/>
</dbReference>
<evidence type="ECO:0000313" key="4">
    <source>
        <dbReference type="Proteomes" id="UP000009011"/>
    </source>
</evidence>
<sequence length="411" mass="46183">MDQKKLIKTFDTIASGNFKTDAELLKYVLEQIVSKEQFNLNGGRLWKLDTSAAAYKLVFQTGNLTKIPENYMLSISENPILEKISKERTILADETDTTLLAKGIFRYSASGVGKKVNVNGKKYYEYLLAVNSDQIGEELRDTLNAVATVLTSKLRERYLTAIRKNLIKDIDKAKELQKSILPDHQYNFHFYEIFGVTIPAEIVAGDFYDYLKIGEDEERLGIVVGDAASKGLAAAAEAMYISGAVRMASTFQVKISPMMFRLNQLVNKIFSDDKFVSLFYCELSIDKKGLCLYSNAGHNPPLFYKKSANSFFTLDSTGPLLGPAPNSKYETDSINFDKNDILVIYTDGVTESANNKYEFYGESRLSDIIKKNANLTSRDIAYAILDDVTKFSTGESKYQDDKTIVVIKRND</sequence>
<dbReference type="GO" id="GO:0016791">
    <property type="term" value="F:phosphatase activity"/>
    <property type="evidence" value="ECO:0007669"/>
    <property type="project" value="TreeGrafter"/>
</dbReference>
<dbReference type="Pfam" id="PF07228">
    <property type="entry name" value="SpoIIE"/>
    <property type="match status" value="1"/>
</dbReference>
<dbReference type="InterPro" id="IPR036457">
    <property type="entry name" value="PPM-type-like_dom_sf"/>
</dbReference>
<dbReference type="PANTHER" id="PTHR43156">
    <property type="entry name" value="STAGE II SPORULATION PROTEIN E-RELATED"/>
    <property type="match status" value="1"/>
</dbReference>
<dbReference type="EMBL" id="CP003557">
    <property type="protein sequence ID" value="AFN75702.1"/>
    <property type="molecule type" value="Genomic_DNA"/>
</dbReference>
<protein>
    <submittedName>
        <fullName evidence="3">Stage II sporulation E family protein</fullName>
    </submittedName>
</protein>
<accession>I6YYP4</accession>
<dbReference type="InterPro" id="IPR052016">
    <property type="entry name" value="Bact_Sigma-Reg"/>
</dbReference>
<dbReference type="Gene3D" id="3.60.40.10">
    <property type="entry name" value="PPM-type phosphatase domain"/>
    <property type="match status" value="1"/>
</dbReference>
<gene>
    <name evidence="3" type="ordered locus">MROS_2472</name>
</gene>
<evidence type="ECO:0000313" key="3">
    <source>
        <dbReference type="EMBL" id="AFN75702.1"/>
    </source>
</evidence>
<dbReference type="KEGG" id="mro:MROS_2472"/>
<keyword evidence="4" id="KW-1185">Reference proteome</keyword>
<dbReference type="OrthoDB" id="9763484at2"/>
<proteinExistence type="predicted"/>
<dbReference type="eggNOG" id="COG2208">
    <property type="taxonomic scope" value="Bacteria"/>
</dbReference>
<organism evidence="3 4">
    <name type="scientific">Melioribacter roseus (strain DSM 23840 / JCM 17771 / VKM B-2668 / P3M-2)</name>
    <dbReference type="NCBI Taxonomy" id="1191523"/>
    <lineage>
        <taxon>Bacteria</taxon>
        <taxon>Pseudomonadati</taxon>
        <taxon>Ignavibacteriota</taxon>
        <taxon>Ignavibacteria</taxon>
        <taxon>Ignavibacteriales</taxon>
        <taxon>Melioribacteraceae</taxon>
        <taxon>Melioribacter</taxon>
    </lineage>
</organism>